<sequence>MSTFGSPGGRQIISKPNPPERGSFPLDHEAECQPIMKQYLRCLRSHRGINDDECRQLSKGYLQCRMDRNLMAQDSMRNLGYQEPEQQLKGDASNGPSEPSAAKKPAEVAGK</sequence>
<dbReference type="GO" id="GO:0005758">
    <property type="term" value="C:mitochondrial intermembrane space"/>
    <property type="evidence" value="ECO:0007669"/>
    <property type="project" value="TreeGrafter"/>
</dbReference>
<evidence type="ECO:0000313" key="8">
    <source>
        <dbReference type="EMBL" id="TKA43522.1"/>
    </source>
</evidence>
<evidence type="ECO:0000256" key="3">
    <source>
        <dbReference type="ARBA" id="ARBA00023157"/>
    </source>
</evidence>
<comment type="caution">
    <text evidence="8">The sequence shown here is derived from an EMBL/GenBank/DDBJ whole genome shotgun (WGS) entry which is preliminary data.</text>
</comment>
<accession>A0A4U0V5E2</accession>
<protein>
    <submittedName>
        <fullName evidence="8">Cytochrome c oxidase assembly protein COX19</fullName>
    </submittedName>
</protein>
<feature type="region of interest" description="Disordered" evidence="6">
    <location>
        <begin position="1"/>
        <end position="26"/>
    </location>
</feature>
<dbReference type="EMBL" id="NAJP01000018">
    <property type="protein sequence ID" value="TKA43522.1"/>
    <property type="molecule type" value="Genomic_DNA"/>
</dbReference>
<dbReference type="Pfam" id="PF06747">
    <property type="entry name" value="CHCH"/>
    <property type="match status" value="1"/>
</dbReference>
<comment type="function">
    <text evidence="4">Required for the assembly of mitochondrial cytochrome c oxidase.</text>
</comment>
<organism evidence="8 9">
    <name type="scientific">Friedmanniomyces endolithicus</name>
    <dbReference type="NCBI Taxonomy" id="329885"/>
    <lineage>
        <taxon>Eukaryota</taxon>
        <taxon>Fungi</taxon>
        <taxon>Dikarya</taxon>
        <taxon>Ascomycota</taxon>
        <taxon>Pezizomycotina</taxon>
        <taxon>Dothideomycetes</taxon>
        <taxon>Dothideomycetidae</taxon>
        <taxon>Mycosphaerellales</taxon>
        <taxon>Teratosphaeriaceae</taxon>
        <taxon>Friedmanniomyces</taxon>
    </lineage>
</organism>
<evidence type="ECO:0000256" key="5">
    <source>
        <dbReference type="ARBA" id="ARBA00038223"/>
    </source>
</evidence>
<comment type="subcellular location">
    <subcellularLocation>
        <location evidence="1">Cytoplasm</location>
    </subcellularLocation>
</comment>
<feature type="region of interest" description="Disordered" evidence="6">
    <location>
        <begin position="75"/>
        <end position="111"/>
    </location>
</feature>
<dbReference type="Proteomes" id="UP000310066">
    <property type="component" value="Unassembled WGS sequence"/>
</dbReference>
<dbReference type="PANTHER" id="PTHR21107:SF2">
    <property type="entry name" value="CYTOCHROME C OXIDASE ASSEMBLY PROTEIN COX19"/>
    <property type="match status" value="1"/>
</dbReference>
<dbReference type="PROSITE" id="PS51808">
    <property type="entry name" value="CHCH"/>
    <property type="match status" value="1"/>
</dbReference>
<reference evidence="8 9" key="1">
    <citation type="submission" date="2017-03" db="EMBL/GenBank/DDBJ databases">
        <title>Genomes of endolithic fungi from Antarctica.</title>
        <authorList>
            <person name="Coleine C."/>
            <person name="Masonjones S."/>
            <person name="Stajich J.E."/>
        </authorList>
    </citation>
    <scope>NUCLEOTIDE SEQUENCE [LARGE SCALE GENOMIC DNA]</scope>
    <source>
        <strain evidence="8 9">CCFEE 5311</strain>
    </source>
</reference>
<comment type="similarity">
    <text evidence="5">Belongs to the COX19 family.</text>
</comment>
<dbReference type="OrthoDB" id="268594at2759"/>
<evidence type="ECO:0000313" key="9">
    <source>
        <dbReference type="Proteomes" id="UP000310066"/>
    </source>
</evidence>
<dbReference type="InterPro" id="IPR010625">
    <property type="entry name" value="CHCH"/>
</dbReference>
<keyword evidence="3" id="KW-1015">Disulfide bond</keyword>
<dbReference type="AlphaFoldDB" id="A0A4U0V5E2"/>
<gene>
    <name evidence="8" type="ORF">B0A54_05304</name>
</gene>
<proteinExistence type="inferred from homology"/>
<dbReference type="PANTHER" id="PTHR21107">
    <property type="entry name" value="CYTOCHROME C OXIDASE ASSEMBLY PROTEIN COX19"/>
    <property type="match status" value="1"/>
</dbReference>
<evidence type="ECO:0000256" key="6">
    <source>
        <dbReference type="SAM" id="MobiDB-lite"/>
    </source>
</evidence>
<dbReference type="InterPro" id="IPR051383">
    <property type="entry name" value="COX19"/>
</dbReference>
<evidence type="ECO:0000256" key="4">
    <source>
        <dbReference type="ARBA" id="ARBA00037279"/>
    </source>
</evidence>
<evidence type="ECO:0000259" key="7">
    <source>
        <dbReference type="Pfam" id="PF06747"/>
    </source>
</evidence>
<evidence type="ECO:0000256" key="1">
    <source>
        <dbReference type="ARBA" id="ARBA00004496"/>
    </source>
</evidence>
<dbReference type="STRING" id="329885.A0A4U0V5E2"/>
<name>A0A4U0V5E2_9PEZI</name>
<feature type="domain" description="CHCH" evidence="7">
    <location>
        <begin position="32"/>
        <end position="66"/>
    </location>
</feature>
<dbReference type="GO" id="GO:0033617">
    <property type="term" value="P:mitochondrial respiratory chain complex IV assembly"/>
    <property type="evidence" value="ECO:0007669"/>
    <property type="project" value="TreeGrafter"/>
</dbReference>
<keyword evidence="2" id="KW-0963">Cytoplasm</keyword>
<evidence type="ECO:0000256" key="2">
    <source>
        <dbReference type="ARBA" id="ARBA00022490"/>
    </source>
</evidence>